<organism evidence="2 3">
    <name type="scientific">Shewanella electrodiphila</name>
    <dbReference type="NCBI Taxonomy" id="934143"/>
    <lineage>
        <taxon>Bacteria</taxon>
        <taxon>Pseudomonadati</taxon>
        <taxon>Pseudomonadota</taxon>
        <taxon>Gammaproteobacteria</taxon>
        <taxon>Alteromonadales</taxon>
        <taxon>Shewanellaceae</taxon>
        <taxon>Shewanella</taxon>
    </lineage>
</organism>
<evidence type="ECO:0000313" key="2">
    <source>
        <dbReference type="EMBL" id="MCL1046044.1"/>
    </source>
</evidence>
<name>A0ABT0KQV2_9GAMM</name>
<keyword evidence="3" id="KW-1185">Reference proteome</keyword>
<dbReference type="EMBL" id="JAKIKU010000005">
    <property type="protein sequence ID" value="MCL1046044.1"/>
    <property type="molecule type" value="Genomic_DNA"/>
</dbReference>
<reference evidence="2 3" key="1">
    <citation type="submission" date="2022-01" db="EMBL/GenBank/DDBJ databases">
        <title>Whole genome-based taxonomy of the Shewanellaceae.</title>
        <authorList>
            <person name="Martin-Rodriguez A.J."/>
        </authorList>
    </citation>
    <scope>NUCLEOTIDE SEQUENCE [LARGE SCALE GENOMIC DNA]</scope>
    <source>
        <strain evidence="2 3">DSM 24955</strain>
    </source>
</reference>
<protein>
    <submittedName>
        <fullName evidence="2">Uncharacterized protein</fullName>
    </submittedName>
</protein>
<sequence>MKSRVILFGMLLISFHSFGAESLSCNIGPIHTEIATANWQVTSCSDGKSLVFATMKDNPAMPFMFFINRAGEKKKISGEGNGAKEYTSKAFKELKLMSEIQLNELVQATQEIGKSN</sequence>
<feature type="chain" id="PRO_5047174906" evidence="1">
    <location>
        <begin position="20"/>
        <end position="116"/>
    </location>
</feature>
<accession>A0ABT0KQV2</accession>
<evidence type="ECO:0000313" key="3">
    <source>
        <dbReference type="Proteomes" id="UP001202134"/>
    </source>
</evidence>
<keyword evidence="1" id="KW-0732">Signal</keyword>
<gene>
    <name evidence="2" type="ORF">L2737_11985</name>
</gene>
<evidence type="ECO:0000256" key="1">
    <source>
        <dbReference type="SAM" id="SignalP"/>
    </source>
</evidence>
<dbReference type="Proteomes" id="UP001202134">
    <property type="component" value="Unassembled WGS sequence"/>
</dbReference>
<comment type="caution">
    <text evidence="2">The sequence shown here is derived from an EMBL/GenBank/DDBJ whole genome shotgun (WGS) entry which is preliminary data.</text>
</comment>
<dbReference type="RefSeq" id="WP_248955853.1">
    <property type="nucleotide sequence ID" value="NZ_JAKIKU010000005.1"/>
</dbReference>
<proteinExistence type="predicted"/>
<feature type="signal peptide" evidence="1">
    <location>
        <begin position="1"/>
        <end position="19"/>
    </location>
</feature>